<sequence>MVYRLSIISFVGGDTEALEEEMRASSPIKKEV</sequence>
<accession>A0A4R7D6Q3</accession>
<reference evidence="1 2" key="1">
    <citation type="submission" date="2019-03" db="EMBL/GenBank/DDBJ databases">
        <title>Genomic Encyclopedia of Type Strains, Phase III (KMG-III): the genomes of soil and plant-associated and newly described type strains.</title>
        <authorList>
            <person name="Whitman W."/>
        </authorList>
    </citation>
    <scope>NUCLEOTIDE SEQUENCE [LARGE SCALE GENOMIC DNA]</scope>
    <source>
        <strain evidence="1 2">CGMCC 1.12801</strain>
    </source>
</reference>
<name>A0A4R7D6Q3_9SPHI</name>
<evidence type="ECO:0000313" key="2">
    <source>
        <dbReference type="Proteomes" id="UP000294752"/>
    </source>
</evidence>
<organism evidence="1 2">
    <name type="scientific">Sphingobacterium paludis</name>
    <dbReference type="NCBI Taxonomy" id="1476465"/>
    <lineage>
        <taxon>Bacteria</taxon>
        <taxon>Pseudomonadati</taxon>
        <taxon>Bacteroidota</taxon>
        <taxon>Sphingobacteriia</taxon>
        <taxon>Sphingobacteriales</taxon>
        <taxon>Sphingobacteriaceae</taxon>
        <taxon>Sphingobacterium</taxon>
    </lineage>
</organism>
<dbReference type="Proteomes" id="UP000294752">
    <property type="component" value="Unassembled WGS sequence"/>
</dbReference>
<proteinExistence type="predicted"/>
<gene>
    <name evidence="1" type="ORF">B0I21_102198</name>
</gene>
<dbReference type="EMBL" id="SNZV01000002">
    <property type="protein sequence ID" value="TDS15881.1"/>
    <property type="molecule type" value="Genomic_DNA"/>
</dbReference>
<comment type="caution">
    <text evidence="1">The sequence shown here is derived from an EMBL/GenBank/DDBJ whole genome shotgun (WGS) entry which is preliminary data.</text>
</comment>
<protein>
    <submittedName>
        <fullName evidence="1">Uncharacterized protein</fullName>
    </submittedName>
</protein>
<evidence type="ECO:0000313" key="1">
    <source>
        <dbReference type="EMBL" id="TDS15881.1"/>
    </source>
</evidence>
<dbReference type="AlphaFoldDB" id="A0A4R7D6Q3"/>
<keyword evidence="2" id="KW-1185">Reference proteome</keyword>